<comment type="caution">
    <text evidence="1">The sequence shown here is derived from an EMBL/GenBank/DDBJ whole genome shotgun (WGS) entry which is preliminary data.</text>
</comment>
<gene>
    <name evidence="1" type="ORF">Rsub_13306</name>
</gene>
<sequence length="343" mass="38043">MLQRRAFTSVSYEYLPGFAAACEQPYVNWTHPHPLPSDVLDPLKYTYKGERGHCCGRSYENTSVDTSKFYPWYLTTHGLPQEKGVVTLQHYEVFATANLSEFPPNSDGPYIVAGANRGRTYRLAAENPYHRATFWEFGISPANAFMCGFFFLCSPNAAVVKSYSSFWEQLSEPGVLKIGIQVRLGDAVLHGHDMTASAAMRAAQPFFSCAAALEKAFATPRQKVVWYLNADSHTLRVAAKEKYGEKLLTDTETVMRHPDCRLSGEKSCASLAMDTLMVHSIGAMLTFSKVDYHVITHFSGFGRLPAWLSGKWDHIYEIHPGESGCNPGQPTPFSTSANNVAGV</sequence>
<protein>
    <submittedName>
        <fullName evidence="1">Uncharacterized protein</fullName>
    </submittedName>
</protein>
<evidence type="ECO:0000313" key="1">
    <source>
        <dbReference type="EMBL" id="GBG00487.1"/>
    </source>
</evidence>
<evidence type="ECO:0000313" key="2">
    <source>
        <dbReference type="Proteomes" id="UP000247498"/>
    </source>
</evidence>
<dbReference type="InParanoid" id="A0A2V0PL94"/>
<dbReference type="EMBL" id="BDRX01000232">
    <property type="protein sequence ID" value="GBG00487.1"/>
    <property type="molecule type" value="Genomic_DNA"/>
</dbReference>
<dbReference type="AlphaFoldDB" id="A0A2V0PL94"/>
<dbReference type="Gene3D" id="3.40.50.11350">
    <property type="match status" value="1"/>
</dbReference>
<reference evidence="1 2" key="1">
    <citation type="journal article" date="2018" name="Sci. Rep.">
        <title>Raphidocelis subcapitata (=Pseudokirchneriella subcapitata) provides an insight into genome evolution and environmental adaptations in the Sphaeropleales.</title>
        <authorList>
            <person name="Suzuki S."/>
            <person name="Yamaguchi H."/>
            <person name="Nakajima N."/>
            <person name="Kawachi M."/>
        </authorList>
    </citation>
    <scope>NUCLEOTIDE SEQUENCE [LARGE SCALE GENOMIC DNA]</scope>
    <source>
        <strain evidence="1 2">NIES-35</strain>
    </source>
</reference>
<dbReference type="OrthoDB" id="543231at2759"/>
<dbReference type="Proteomes" id="UP000247498">
    <property type="component" value="Unassembled WGS sequence"/>
</dbReference>
<proteinExistence type="predicted"/>
<organism evidence="1 2">
    <name type="scientific">Raphidocelis subcapitata</name>
    <dbReference type="NCBI Taxonomy" id="307507"/>
    <lineage>
        <taxon>Eukaryota</taxon>
        <taxon>Viridiplantae</taxon>
        <taxon>Chlorophyta</taxon>
        <taxon>core chlorophytes</taxon>
        <taxon>Chlorophyceae</taxon>
        <taxon>CS clade</taxon>
        <taxon>Sphaeropleales</taxon>
        <taxon>Selenastraceae</taxon>
        <taxon>Raphidocelis</taxon>
    </lineage>
</organism>
<name>A0A2V0PL94_9CHLO</name>
<keyword evidence="2" id="KW-1185">Reference proteome</keyword>
<accession>A0A2V0PL94</accession>